<accession>A0A7S4J3W6</accession>
<sequence>MPAQDIVFLDSTQLKVLPKLLESVNASINYVLLLSRKVLRRPWVLAELCRAHSLGRNVSLVLIDYPGRENDPKSFRFPQDLDAVISEWSIFIAHLERGASRRDHSQLPSFLAKSASTLASFRKAPMPTRRMSGGTSPNSLNGNSNEPPRPLSRSATAPQLLEEQSSASATLEERSPAQPNRRPSWRSSRVAIDMTHEVDMFQAQGAGSAPAGAFTSSS</sequence>
<name>A0A7S4J3W6_9EUKA</name>
<evidence type="ECO:0008006" key="3">
    <source>
        <dbReference type="Google" id="ProtNLM"/>
    </source>
</evidence>
<dbReference type="EMBL" id="HBKO01032171">
    <property type="protein sequence ID" value="CAE2250394.1"/>
    <property type="molecule type" value="Transcribed_RNA"/>
</dbReference>
<gene>
    <name evidence="2" type="ORF">CPOL0286_LOCUS14642</name>
</gene>
<dbReference type="AlphaFoldDB" id="A0A7S4J3W6"/>
<feature type="compositionally biased region" description="Polar residues" evidence="1">
    <location>
        <begin position="133"/>
        <end position="146"/>
    </location>
</feature>
<feature type="compositionally biased region" description="Low complexity" evidence="1">
    <location>
        <begin position="202"/>
        <end position="218"/>
    </location>
</feature>
<evidence type="ECO:0000313" key="2">
    <source>
        <dbReference type="EMBL" id="CAE2250394.1"/>
    </source>
</evidence>
<feature type="compositionally biased region" description="Polar residues" evidence="1">
    <location>
        <begin position="153"/>
        <end position="169"/>
    </location>
</feature>
<evidence type="ECO:0000256" key="1">
    <source>
        <dbReference type="SAM" id="MobiDB-lite"/>
    </source>
</evidence>
<feature type="region of interest" description="Disordered" evidence="1">
    <location>
        <begin position="121"/>
        <end position="218"/>
    </location>
</feature>
<proteinExistence type="predicted"/>
<organism evidence="2">
    <name type="scientific">Prymnesium polylepis</name>
    <dbReference type="NCBI Taxonomy" id="72548"/>
    <lineage>
        <taxon>Eukaryota</taxon>
        <taxon>Haptista</taxon>
        <taxon>Haptophyta</taxon>
        <taxon>Prymnesiophyceae</taxon>
        <taxon>Prymnesiales</taxon>
        <taxon>Prymnesiaceae</taxon>
        <taxon>Prymnesium</taxon>
    </lineage>
</organism>
<protein>
    <recommendedName>
        <fullName evidence="3">TIR domain-containing protein</fullName>
    </recommendedName>
</protein>
<reference evidence="2" key="1">
    <citation type="submission" date="2021-01" db="EMBL/GenBank/DDBJ databases">
        <authorList>
            <person name="Corre E."/>
            <person name="Pelletier E."/>
            <person name="Niang G."/>
            <person name="Scheremetjew M."/>
            <person name="Finn R."/>
            <person name="Kale V."/>
            <person name="Holt S."/>
            <person name="Cochrane G."/>
            <person name="Meng A."/>
            <person name="Brown T."/>
            <person name="Cohen L."/>
        </authorList>
    </citation>
    <scope>NUCLEOTIDE SEQUENCE</scope>
    <source>
        <strain evidence="2">UIO037</strain>
    </source>
</reference>